<keyword evidence="5" id="KW-0285">Flavoprotein</keyword>
<evidence type="ECO:0000256" key="10">
    <source>
        <dbReference type="ARBA" id="ARBA00049248"/>
    </source>
</evidence>
<evidence type="ECO:0000256" key="9">
    <source>
        <dbReference type="ARBA" id="ARBA00047598"/>
    </source>
</evidence>
<evidence type="ECO:0000256" key="4">
    <source>
        <dbReference type="ARBA" id="ARBA00012881"/>
    </source>
</evidence>
<protein>
    <recommendedName>
        <fullName evidence="4">L-ornithine N(5)-monooxygenase [NAD(P)H]</fullName>
        <ecNumber evidence="4">1.14.13.196</ecNumber>
    </recommendedName>
</protein>
<sequence length="558" mass="62761">MSTSEDQSINQVHDVIIIGAGPCGLAIAARLRETTPSALFTDAEHQRYHWIQKHKRRTRMVPTKGRATNKVLDDHGERNNRPSTLGNCEGTQYSIVVLDSFSDSWMAKWKALFRALEIRNLRSPLFFHPDPADRDGLKGWANSQGREREMVELKGVVSKELSKHRVKSERKKRVMQGPRGKSIDERDKQDYFTPSTGLFNDFCLNCTEPNKLNGLILHAHASAIHFNKEDSNGEMGGLFTVETSSGNQHARSIVLAVGTGIPTGISSKEEESIGSCHSSDLLKQNALAPQVQQKINAKADTAVIVIGGGFTSAQIVDLCICEGVSRVWHIMRGHFKVKHFDLDLSWVAKYKNVNMSAFWMAGTDEERLEMLQTARNGGSINPSYKAILYAHERRGRLRRYTQTRVITKDWDAKSKTWKVMTEPPIPNLPAIDYIYFATGTSADVHNMPLLEPSLKRYPIPTISGLPCQTDDMQWSSEVPLFATGRLAELRLGPGAANLEGARVSAERITWRLQERLGQRVADKDDATRYCSAERLNDLQERSNSEWIHLNMYNALYEV</sequence>
<comment type="catalytic activity">
    <reaction evidence="9">
        <text>L-ornithine + NADPH + O2 = N(5)-hydroxy-L-ornithine + NADP(+) + H2O</text>
        <dbReference type="Rhea" id="RHEA:41508"/>
        <dbReference type="ChEBI" id="CHEBI:15377"/>
        <dbReference type="ChEBI" id="CHEBI:15379"/>
        <dbReference type="ChEBI" id="CHEBI:46911"/>
        <dbReference type="ChEBI" id="CHEBI:57783"/>
        <dbReference type="ChEBI" id="CHEBI:58349"/>
        <dbReference type="ChEBI" id="CHEBI:78275"/>
        <dbReference type="EC" id="1.14.13.196"/>
    </reaction>
</comment>
<evidence type="ECO:0000256" key="11">
    <source>
        <dbReference type="SAM" id="MobiDB-lite"/>
    </source>
</evidence>
<dbReference type="OrthoDB" id="76038at2759"/>
<proteinExistence type="inferred from homology"/>
<accession>A0A0C3GJE4</accession>
<dbReference type="InterPro" id="IPR025700">
    <property type="entry name" value="Lys/Orn_oxygenase"/>
</dbReference>
<dbReference type="GO" id="GO:0016491">
    <property type="term" value="F:oxidoreductase activity"/>
    <property type="evidence" value="ECO:0007669"/>
    <property type="project" value="UniProtKB-KW"/>
</dbReference>
<evidence type="ECO:0000313" key="12">
    <source>
        <dbReference type="EMBL" id="KIM96265.1"/>
    </source>
</evidence>
<comment type="similarity">
    <text evidence="3">Belongs to the lysine N(6)-hydroxylase/L-ornithine N(5)-oxygenase family.</text>
</comment>
<reference evidence="13" key="2">
    <citation type="submission" date="2015-01" db="EMBL/GenBank/DDBJ databases">
        <title>Evolutionary Origins and Diversification of the Mycorrhizal Mutualists.</title>
        <authorList>
            <consortium name="DOE Joint Genome Institute"/>
            <consortium name="Mycorrhizal Genomics Consortium"/>
            <person name="Kohler A."/>
            <person name="Kuo A."/>
            <person name="Nagy L.G."/>
            <person name="Floudas D."/>
            <person name="Copeland A."/>
            <person name="Barry K.W."/>
            <person name="Cichocki N."/>
            <person name="Veneault-Fourrey C."/>
            <person name="LaButti K."/>
            <person name="Lindquist E.A."/>
            <person name="Lipzen A."/>
            <person name="Lundell T."/>
            <person name="Morin E."/>
            <person name="Murat C."/>
            <person name="Riley R."/>
            <person name="Ohm R."/>
            <person name="Sun H."/>
            <person name="Tunlid A."/>
            <person name="Henrissat B."/>
            <person name="Grigoriev I.V."/>
            <person name="Hibbett D.S."/>
            <person name="Martin F."/>
        </authorList>
    </citation>
    <scope>NUCLEOTIDE SEQUENCE [LARGE SCALE GENOMIC DNA]</scope>
    <source>
        <strain evidence="13">Zn</strain>
    </source>
</reference>
<dbReference type="PANTHER" id="PTHR38663">
    <property type="match status" value="1"/>
</dbReference>
<comment type="cofactor">
    <cofactor evidence="1">
        <name>FAD</name>
        <dbReference type="ChEBI" id="CHEBI:57692"/>
    </cofactor>
</comment>
<dbReference type="InterPro" id="IPR036188">
    <property type="entry name" value="FAD/NAD-bd_sf"/>
</dbReference>
<comment type="catalytic activity">
    <reaction evidence="10">
        <text>L-ornithine + NADH + O2 = N(5)-hydroxy-L-ornithine + NAD(+) + H2O</text>
        <dbReference type="Rhea" id="RHEA:41512"/>
        <dbReference type="ChEBI" id="CHEBI:15377"/>
        <dbReference type="ChEBI" id="CHEBI:15379"/>
        <dbReference type="ChEBI" id="CHEBI:46911"/>
        <dbReference type="ChEBI" id="CHEBI:57540"/>
        <dbReference type="ChEBI" id="CHEBI:57945"/>
        <dbReference type="ChEBI" id="CHEBI:78275"/>
        <dbReference type="EC" id="1.14.13.196"/>
    </reaction>
</comment>
<dbReference type="AlphaFoldDB" id="A0A0C3GJE4"/>
<dbReference type="HOGENOM" id="CLU_014633_1_1_1"/>
<comment type="pathway">
    <text evidence="2">Siderophore biosynthesis.</text>
</comment>
<name>A0A0C3GJE4_OIDMZ</name>
<organism evidence="12 13">
    <name type="scientific">Oidiodendron maius (strain Zn)</name>
    <dbReference type="NCBI Taxonomy" id="913774"/>
    <lineage>
        <taxon>Eukaryota</taxon>
        <taxon>Fungi</taxon>
        <taxon>Dikarya</taxon>
        <taxon>Ascomycota</taxon>
        <taxon>Pezizomycotina</taxon>
        <taxon>Leotiomycetes</taxon>
        <taxon>Leotiomycetes incertae sedis</taxon>
        <taxon>Myxotrichaceae</taxon>
        <taxon>Oidiodendron</taxon>
    </lineage>
</organism>
<feature type="region of interest" description="Disordered" evidence="11">
    <location>
        <begin position="162"/>
        <end position="187"/>
    </location>
</feature>
<keyword evidence="7" id="KW-0521">NADP</keyword>
<dbReference type="EMBL" id="KN832884">
    <property type="protein sequence ID" value="KIM96265.1"/>
    <property type="molecule type" value="Genomic_DNA"/>
</dbReference>
<evidence type="ECO:0000256" key="3">
    <source>
        <dbReference type="ARBA" id="ARBA00007588"/>
    </source>
</evidence>
<gene>
    <name evidence="12" type="ORF">OIDMADRAFT_32939</name>
</gene>
<dbReference type="PANTHER" id="PTHR38663:SF1">
    <property type="entry name" value="L-ORNITHINE N(5)-MONOOXYGENASE"/>
    <property type="match status" value="1"/>
</dbReference>
<evidence type="ECO:0000313" key="13">
    <source>
        <dbReference type="Proteomes" id="UP000054321"/>
    </source>
</evidence>
<dbReference type="InParanoid" id="A0A0C3GJE4"/>
<dbReference type="SUPFAM" id="SSF51905">
    <property type="entry name" value="FAD/NAD(P)-binding domain"/>
    <property type="match status" value="2"/>
</dbReference>
<dbReference type="EC" id="1.14.13.196" evidence="4"/>
<feature type="compositionally biased region" description="Basic residues" evidence="11">
    <location>
        <begin position="162"/>
        <end position="174"/>
    </location>
</feature>
<dbReference type="Gene3D" id="3.50.50.60">
    <property type="entry name" value="FAD/NAD(P)-binding domain"/>
    <property type="match status" value="2"/>
</dbReference>
<dbReference type="Pfam" id="PF13434">
    <property type="entry name" value="Lys_Orn_oxgnase"/>
    <property type="match status" value="1"/>
</dbReference>
<dbReference type="Proteomes" id="UP000054321">
    <property type="component" value="Unassembled WGS sequence"/>
</dbReference>
<keyword evidence="13" id="KW-1185">Reference proteome</keyword>
<evidence type="ECO:0000256" key="2">
    <source>
        <dbReference type="ARBA" id="ARBA00004924"/>
    </source>
</evidence>
<keyword evidence="8" id="KW-0560">Oxidoreductase</keyword>
<evidence type="ECO:0000256" key="6">
    <source>
        <dbReference type="ARBA" id="ARBA00022827"/>
    </source>
</evidence>
<evidence type="ECO:0000256" key="7">
    <source>
        <dbReference type="ARBA" id="ARBA00022857"/>
    </source>
</evidence>
<evidence type="ECO:0000256" key="8">
    <source>
        <dbReference type="ARBA" id="ARBA00023002"/>
    </source>
</evidence>
<evidence type="ECO:0000256" key="5">
    <source>
        <dbReference type="ARBA" id="ARBA00022630"/>
    </source>
</evidence>
<evidence type="ECO:0000256" key="1">
    <source>
        <dbReference type="ARBA" id="ARBA00001974"/>
    </source>
</evidence>
<reference evidence="12 13" key="1">
    <citation type="submission" date="2014-04" db="EMBL/GenBank/DDBJ databases">
        <authorList>
            <consortium name="DOE Joint Genome Institute"/>
            <person name="Kuo A."/>
            <person name="Martino E."/>
            <person name="Perotto S."/>
            <person name="Kohler A."/>
            <person name="Nagy L.G."/>
            <person name="Floudas D."/>
            <person name="Copeland A."/>
            <person name="Barry K.W."/>
            <person name="Cichocki N."/>
            <person name="Veneault-Fourrey C."/>
            <person name="LaButti K."/>
            <person name="Lindquist E.A."/>
            <person name="Lipzen A."/>
            <person name="Lundell T."/>
            <person name="Morin E."/>
            <person name="Murat C."/>
            <person name="Sun H."/>
            <person name="Tunlid A."/>
            <person name="Henrissat B."/>
            <person name="Grigoriev I.V."/>
            <person name="Hibbett D.S."/>
            <person name="Martin F."/>
            <person name="Nordberg H.P."/>
            <person name="Cantor M.N."/>
            <person name="Hua S.X."/>
        </authorList>
    </citation>
    <scope>NUCLEOTIDE SEQUENCE [LARGE SCALE GENOMIC DNA]</scope>
    <source>
        <strain evidence="12 13">Zn</strain>
    </source>
</reference>
<keyword evidence="6" id="KW-0274">FAD</keyword>